<evidence type="ECO:0000313" key="10">
    <source>
        <dbReference type="EMBL" id="MBB6054872.1"/>
    </source>
</evidence>
<feature type="transmembrane region" description="Helical" evidence="8">
    <location>
        <begin position="360"/>
        <end position="386"/>
    </location>
</feature>
<feature type="transmembrane region" description="Helical" evidence="8">
    <location>
        <begin position="12"/>
        <end position="33"/>
    </location>
</feature>
<evidence type="ECO:0000256" key="8">
    <source>
        <dbReference type="SAM" id="Phobius"/>
    </source>
</evidence>
<sequence>MSQQQGFQPANLALCTFAIALGVFMQVLDSTIANVSLPTIAGNMGVSLNQGTWVITSFTVSNAIGLPVTAWLSRRIGEVHLYVGALIFFLITSFLCGIAQSMNELVIYRTLQGFAAAPLFPMSQVLLMSIFPAAKRSMALALLGMVAVVGPIVGPILGGWLTYDYSWPWIFFINIPIGIFAVMVVLSQLKDRPHKPVKAPLDYIGFTALVLGVGALQVVLDKGNDLDWFSDPWIIGGSVFAAIMLVFLVIWELTDDHPIINLRLFANRNFRLGTIILTLGYAGFFSINLILPQWLQSQMGYTSVWAGLAAAPMGMIPLFLTPILGRLGPRLDMRKLAASSFVVISLSCFMRSNFTTDVDFYTIASIQLFMGIGISLFFMPMTTILLSDLNGPAIADAASLSTFIRTLGASFASSVTTWFWTHNASLHHSVLTEHINPYNPLAASFSGENSTSALMSINNTIDHQSYMLSTLDLFNILMWMFVVLIPFVFLTVRPRPAPAHGGAAH</sequence>
<name>A0A841GK45_9GAMM</name>
<feature type="domain" description="Major facilitator superfamily (MFS) profile" evidence="9">
    <location>
        <begin position="15"/>
        <end position="496"/>
    </location>
</feature>
<dbReference type="PRINTS" id="PR01036">
    <property type="entry name" value="TCRTETB"/>
</dbReference>
<dbReference type="InterPro" id="IPR036259">
    <property type="entry name" value="MFS_trans_sf"/>
</dbReference>
<keyword evidence="7 8" id="KW-0472">Membrane</keyword>
<dbReference type="CDD" id="cd17503">
    <property type="entry name" value="MFS_LmrB_MDR_like"/>
    <property type="match status" value="1"/>
</dbReference>
<keyword evidence="5 8" id="KW-0812">Transmembrane</keyword>
<evidence type="ECO:0000256" key="7">
    <source>
        <dbReference type="ARBA" id="ARBA00023136"/>
    </source>
</evidence>
<evidence type="ECO:0000256" key="5">
    <source>
        <dbReference type="ARBA" id="ARBA00022692"/>
    </source>
</evidence>
<keyword evidence="6 8" id="KW-1133">Transmembrane helix</keyword>
<dbReference type="PROSITE" id="PS50850">
    <property type="entry name" value="MFS"/>
    <property type="match status" value="1"/>
</dbReference>
<dbReference type="Proteomes" id="UP000585721">
    <property type="component" value="Unassembled WGS sequence"/>
</dbReference>
<feature type="transmembrane region" description="Helical" evidence="8">
    <location>
        <begin position="79"/>
        <end position="100"/>
    </location>
</feature>
<dbReference type="InterPro" id="IPR020846">
    <property type="entry name" value="MFS_dom"/>
</dbReference>
<keyword evidence="11" id="KW-1185">Reference proteome</keyword>
<comment type="similarity">
    <text evidence="2">Belongs to the major facilitator superfamily. EmrB family.</text>
</comment>
<feature type="transmembrane region" description="Helical" evidence="8">
    <location>
        <begin position="201"/>
        <end position="220"/>
    </location>
</feature>
<keyword evidence="4" id="KW-1003">Cell membrane</keyword>
<accession>A0A841GK45</accession>
<feature type="transmembrane region" description="Helical" evidence="8">
    <location>
        <begin position="139"/>
        <end position="163"/>
    </location>
</feature>
<dbReference type="Gene3D" id="1.20.1250.20">
    <property type="entry name" value="MFS general substrate transporter like domains"/>
    <property type="match status" value="1"/>
</dbReference>
<gene>
    <name evidence="10" type="ORF">HNR75_000744</name>
</gene>
<feature type="transmembrane region" description="Helical" evidence="8">
    <location>
        <begin position="473"/>
        <end position="492"/>
    </location>
</feature>
<feature type="transmembrane region" description="Helical" evidence="8">
    <location>
        <begin position="303"/>
        <end position="324"/>
    </location>
</feature>
<evidence type="ECO:0000256" key="2">
    <source>
        <dbReference type="ARBA" id="ARBA00008537"/>
    </source>
</evidence>
<feature type="transmembrane region" description="Helical" evidence="8">
    <location>
        <begin position="232"/>
        <end position="251"/>
    </location>
</feature>
<dbReference type="PANTHER" id="PTHR42718:SF9">
    <property type="entry name" value="MAJOR FACILITATOR SUPERFAMILY MULTIDRUG TRANSPORTER MFSC"/>
    <property type="match status" value="1"/>
</dbReference>
<dbReference type="Pfam" id="PF07690">
    <property type="entry name" value="MFS_1"/>
    <property type="match status" value="1"/>
</dbReference>
<comment type="subcellular location">
    <subcellularLocation>
        <location evidence="1">Cell membrane</location>
        <topology evidence="1">Multi-pass membrane protein</topology>
    </subcellularLocation>
</comment>
<dbReference type="NCBIfam" id="TIGR00711">
    <property type="entry name" value="efflux_EmrB"/>
    <property type="match status" value="1"/>
</dbReference>
<dbReference type="GO" id="GO:0005886">
    <property type="term" value="C:plasma membrane"/>
    <property type="evidence" value="ECO:0007669"/>
    <property type="project" value="UniProtKB-SubCell"/>
</dbReference>
<keyword evidence="3" id="KW-0813">Transport</keyword>
<evidence type="ECO:0000256" key="1">
    <source>
        <dbReference type="ARBA" id="ARBA00004651"/>
    </source>
</evidence>
<feature type="transmembrane region" description="Helical" evidence="8">
    <location>
        <begin position="169"/>
        <end position="189"/>
    </location>
</feature>
<dbReference type="RefSeq" id="WP_188025671.1">
    <property type="nucleotide sequence ID" value="NZ_JACHGR010000002.1"/>
</dbReference>
<dbReference type="AlphaFoldDB" id="A0A841GK45"/>
<dbReference type="SUPFAM" id="SSF103473">
    <property type="entry name" value="MFS general substrate transporter"/>
    <property type="match status" value="1"/>
</dbReference>
<feature type="transmembrane region" description="Helical" evidence="8">
    <location>
        <begin position="106"/>
        <end position="127"/>
    </location>
</feature>
<dbReference type="PANTHER" id="PTHR42718">
    <property type="entry name" value="MAJOR FACILITATOR SUPERFAMILY MULTIDRUG TRANSPORTER MFSC"/>
    <property type="match status" value="1"/>
</dbReference>
<comment type="caution">
    <text evidence="10">The sequence shown here is derived from an EMBL/GenBank/DDBJ whole genome shotgun (WGS) entry which is preliminary data.</text>
</comment>
<dbReference type="Gene3D" id="1.20.1720.10">
    <property type="entry name" value="Multidrug resistance protein D"/>
    <property type="match status" value="1"/>
</dbReference>
<dbReference type="GO" id="GO:0022857">
    <property type="term" value="F:transmembrane transporter activity"/>
    <property type="evidence" value="ECO:0007669"/>
    <property type="project" value="InterPro"/>
</dbReference>
<dbReference type="EMBL" id="JACHGR010000002">
    <property type="protein sequence ID" value="MBB6054872.1"/>
    <property type="molecule type" value="Genomic_DNA"/>
</dbReference>
<evidence type="ECO:0000259" key="9">
    <source>
        <dbReference type="PROSITE" id="PS50850"/>
    </source>
</evidence>
<proteinExistence type="inferred from homology"/>
<evidence type="ECO:0000256" key="3">
    <source>
        <dbReference type="ARBA" id="ARBA00022448"/>
    </source>
</evidence>
<evidence type="ECO:0000256" key="6">
    <source>
        <dbReference type="ARBA" id="ARBA00022989"/>
    </source>
</evidence>
<protein>
    <submittedName>
        <fullName evidence="10">DHA2 family multidrug resistance protein</fullName>
    </submittedName>
</protein>
<dbReference type="InterPro" id="IPR011701">
    <property type="entry name" value="MFS"/>
</dbReference>
<evidence type="ECO:0000256" key="4">
    <source>
        <dbReference type="ARBA" id="ARBA00022475"/>
    </source>
</evidence>
<organism evidence="10 11">
    <name type="scientific">Tolumonas osonensis</name>
    <dbReference type="NCBI Taxonomy" id="675874"/>
    <lineage>
        <taxon>Bacteria</taxon>
        <taxon>Pseudomonadati</taxon>
        <taxon>Pseudomonadota</taxon>
        <taxon>Gammaproteobacteria</taxon>
        <taxon>Aeromonadales</taxon>
        <taxon>Aeromonadaceae</taxon>
        <taxon>Tolumonas</taxon>
    </lineage>
</organism>
<dbReference type="InterPro" id="IPR004638">
    <property type="entry name" value="EmrB-like"/>
</dbReference>
<reference evidence="10 11" key="1">
    <citation type="submission" date="2020-08" db="EMBL/GenBank/DDBJ databases">
        <title>Genomic Encyclopedia of Type Strains, Phase IV (KMG-IV): sequencing the most valuable type-strain genomes for metagenomic binning, comparative biology and taxonomic classification.</title>
        <authorList>
            <person name="Goeker M."/>
        </authorList>
    </citation>
    <scope>NUCLEOTIDE SEQUENCE [LARGE SCALE GENOMIC DNA]</scope>
    <source>
        <strain evidence="10 11">DSM 22975</strain>
    </source>
</reference>
<feature type="transmembrane region" description="Helical" evidence="8">
    <location>
        <begin position="53"/>
        <end position="72"/>
    </location>
</feature>
<feature type="transmembrane region" description="Helical" evidence="8">
    <location>
        <begin position="272"/>
        <end position="291"/>
    </location>
</feature>
<evidence type="ECO:0000313" key="11">
    <source>
        <dbReference type="Proteomes" id="UP000585721"/>
    </source>
</evidence>